<evidence type="ECO:0000256" key="1">
    <source>
        <dbReference type="ARBA" id="ARBA00023002"/>
    </source>
</evidence>
<evidence type="ECO:0000259" key="2">
    <source>
        <dbReference type="Pfam" id="PF03807"/>
    </source>
</evidence>
<keyword evidence="1" id="KW-0560">Oxidoreductase</keyword>
<evidence type="ECO:0000313" key="4">
    <source>
        <dbReference type="Proteomes" id="UP000647133"/>
    </source>
</evidence>
<dbReference type="PANTHER" id="PTHR14239">
    <property type="entry name" value="DUDULIN-RELATED"/>
    <property type="match status" value="1"/>
</dbReference>
<feature type="domain" description="Pyrroline-5-carboxylate reductase catalytic N-terminal" evidence="2">
    <location>
        <begin position="3"/>
        <end position="96"/>
    </location>
</feature>
<protein>
    <submittedName>
        <fullName evidence="3">NAD(P)-binding domain-containing protein</fullName>
    </submittedName>
</protein>
<dbReference type="Gene3D" id="3.40.50.720">
    <property type="entry name" value="NAD(P)-binding Rossmann-like Domain"/>
    <property type="match status" value="1"/>
</dbReference>
<name>A0ABR9AQQ5_9BACT</name>
<dbReference type="RefSeq" id="WP_192011990.1">
    <property type="nucleotide sequence ID" value="NZ_JACYTQ010000010.1"/>
</dbReference>
<dbReference type="InterPro" id="IPR028939">
    <property type="entry name" value="P5C_Rdtase_cat_N"/>
</dbReference>
<dbReference type="InterPro" id="IPR036291">
    <property type="entry name" value="NAD(P)-bd_dom_sf"/>
</dbReference>
<dbReference type="EMBL" id="JACYTQ010000010">
    <property type="protein sequence ID" value="MBD8491116.1"/>
    <property type="molecule type" value="Genomic_DNA"/>
</dbReference>
<organism evidence="3 4">
    <name type="scientific">Echinicola arenosa</name>
    <dbReference type="NCBI Taxonomy" id="2774144"/>
    <lineage>
        <taxon>Bacteria</taxon>
        <taxon>Pseudomonadati</taxon>
        <taxon>Bacteroidota</taxon>
        <taxon>Cytophagia</taxon>
        <taxon>Cytophagales</taxon>
        <taxon>Cyclobacteriaceae</taxon>
        <taxon>Echinicola</taxon>
    </lineage>
</organism>
<gene>
    <name evidence="3" type="ORF">IFO69_20345</name>
</gene>
<accession>A0ABR9AQQ5</accession>
<evidence type="ECO:0000313" key="3">
    <source>
        <dbReference type="EMBL" id="MBD8491116.1"/>
    </source>
</evidence>
<dbReference type="InterPro" id="IPR051267">
    <property type="entry name" value="STEAP_metalloreductase"/>
</dbReference>
<sequence length="204" mass="23391">MTLGIIGGTKLSTTLGNKYMSMGLNVVFGVREEFELRPIEWKILSMQKDKVFGYCEAIKRSDVILICCENEYLPLVCHCLSQLESTDKIILDCTNGNYNPNFGCNTKYIQEKSGYERVLKGFNNLGLDYPNSDPLELVKETYFCGNAEVDKFRIKRLIELIGFRAIDVGDLNNAPLLEAIYHLRKQISHQKNEKIDYHFKLMSV</sequence>
<comment type="caution">
    <text evidence="3">The sequence shown here is derived from an EMBL/GenBank/DDBJ whole genome shotgun (WGS) entry which is preliminary data.</text>
</comment>
<keyword evidence="4" id="KW-1185">Reference proteome</keyword>
<proteinExistence type="predicted"/>
<dbReference type="SUPFAM" id="SSF51735">
    <property type="entry name" value="NAD(P)-binding Rossmann-fold domains"/>
    <property type="match status" value="1"/>
</dbReference>
<dbReference type="Pfam" id="PF03807">
    <property type="entry name" value="F420_oxidored"/>
    <property type="match status" value="1"/>
</dbReference>
<dbReference type="Proteomes" id="UP000647133">
    <property type="component" value="Unassembled WGS sequence"/>
</dbReference>
<reference evidence="3 4" key="1">
    <citation type="submission" date="2020-09" db="EMBL/GenBank/DDBJ databases">
        <title>Echinicola sp. CAU 1574 isolated from sand of Sido Beach.</title>
        <authorList>
            <person name="Kim W."/>
        </authorList>
    </citation>
    <scope>NUCLEOTIDE SEQUENCE [LARGE SCALE GENOMIC DNA]</scope>
    <source>
        <strain evidence="3 4">CAU 1574</strain>
    </source>
</reference>
<dbReference type="PANTHER" id="PTHR14239:SF10">
    <property type="entry name" value="REDUCTASE"/>
    <property type="match status" value="1"/>
</dbReference>